<feature type="transmembrane region" description="Helical" evidence="6">
    <location>
        <begin position="49"/>
        <end position="68"/>
    </location>
</feature>
<evidence type="ECO:0000256" key="6">
    <source>
        <dbReference type="SAM" id="Phobius"/>
    </source>
</evidence>
<sequence>MTSAPLRQPPKTLMVVLLLTMGVGPLLNYGLSATSDELLRRFSITESQFGLLATTLFVSATIVSMLLGKLADVLSIRHQLILNFGGTGVAMLLAGFANEYWILLIAMALAGPMQVIANPTTNRVIYELVPVGQRPSWIGVKQSGVQLTQLMAGLYFPAVTLWLGWPVAAVGAAVFIFASLWWSITQLPPEDPTDWAKVRRALLFGRSGVNSRAVERLPLGVWILAVVAMFGGVGMQATNLYLPLYTVRELDFSLVLGGLSAGIAGIIGVMSRIYWGRLLSRGKPASTLIMLTTGGGILGIASLMLAGDFGQVWLLWLGVALYGLTVLGTNVIVNAATLSMVDASRVGAASGITTMGMYAGFAIGPLLAGLLLEATGNFHASWLSVIAAYAICFGLAVTLYVHLRRQRPNAAARSDS</sequence>
<organism evidence="8 9">
    <name type="scientific">Micrococcoides hystricis</name>
    <dbReference type="NCBI Taxonomy" id="1572761"/>
    <lineage>
        <taxon>Bacteria</taxon>
        <taxon>Bacillati</taxon>
        <taxon>Actinomycetota</taxon>
        <taxon>Actinomycetes</taxon>
        <taxon>Micrococcales</taxon>
        <taxon>Micrococcaceae</taxon>
        <taxon>Micrococcoides</taxon>
    </lineage>
</organism>
<accession>A0ABV6PCP0</accession>
<reference evidence="8 9" key="1">
    <citation type="submission" date="2024-09" db="EMBL/GenBank/DDBJ databases">
        <authorList>
            <person name="Sun Q."/>
            <person name="Mori K."/>
        </authorList>
    </citation>
    <scope>NUCLEOTIDE SEQUENCE [LARGE SCALE GENOMIC DNA]</scope>
    <source>
        <strain evidence="8 9">NCAIM B.02604</strain>
    </source>
</reference>
<protein>
    <submittedName>
        <fullName evidence="8">MFS transporter</fullName>
    </submittedName>
</protein>
<feature type="transmembrane region" description="Helical" evidence="6">
    <location>
        <begin position="80"/>
        <end position="103"/>
    </location>
</feature>
<dbReference type="SUPFAM" id="SSF103473">
    <property type="entry name" value="MFS general substrate transporter"/>
    <property type="match status" value="1"/>
</dbReference>
<feature type="transmembrane region" description="Helical" evidence="6">
    <location>
        <begin position="380"/>
        <end position="403"/>
    </location>
</feature>
<feature type="transmembrane region" description="Helical" evidence="6">
    <location>
        <begin position="313"/>
        <end position="336"/>
    </location>
</feature>
<dbReference type="RefSeq" id="WP_377460409.1">
    <property type="nucleotide sequence ID" value="NZ_JBHLUB010000032.1"/>
</dbReference>
<dbReference type="Pfam" id="PF07690">
    <property type="entry name" value="MFS_1"/>
    <property type="match status" value="1"/>
</dbReference>
<keyword evidence="4 6" id="KW-1133">Transmembrane helix</keyword>
<keyword evidence="3 6" id="KW-0812">Transmembrane</keyword>
<evidence type="ECO:0000256" key="5">
    <source>
        <dbReference type="ARBA" id="ARBA00023136"/>
    </source>
</evidence>
<proteinExistence type="predicted"/>
<evidence type="ECO:0000313" key="8">
    <source>
        <dbReference type="EMBL" id="MFC0582889.1"/>
    </source>
</evidence>
<evidence type="ECO:0000313" key="9">
    <source>
        <dbReference type="Proteomes" id="UP001589862"/>
    </source>
</evidence>
<dbReference type="InterPro" id="IPR011701">
    <property type="entry name" value="MFS"/>
</dbReference>
<dbReference type="InterPro" id="IPR020846">
    <property type="entry name" value="MFS_dom"/>
</dbReference>
<dbReference type="EMBL" id="JBHLUB010000032">
    <property type="protein sequence ID" value="MFC0582889.1"/>
    <property type="molecule type" value="Genomic_DNA"/>
</dbReference>
<feature type="transmembrane region" description="Helical" evidence="6">
    <location>
        <begin position="348"/>
        <end position="368"/>
    </location>
</feature>
<feature type="transmembrane region" description="Helical" evidence="6">
    <location>
        <begin position="254"/>
        <end position="275"/>
    </location>
</feature>
<dbReference type="PANTHER" id="PTHR43124">
    <property type="entry name" value="PURINE EFFLUX PUMP PBUE"/>
    <property type="match status" value="1"/>
</dbReference>
<feature type="transmembrane region" description="Helical" evidence="6">
    <location>
        <begin position="287"/>
        <end position="307"/>
    </location>
</feature>
<comment type="subcellular location">
    <subcellularLocation>
        <location evidence="1">Cell membrane</location>
        <topology evidence="1">Multi-pass membrane protein</topology>
    </subcellularLocation>
</comment>
<dbReference type="PROSITE" id="PS50850">
    <property type="entry name" value="MFS"/>
    <property type="match status" value="1"/>
</dbReference>
<evidence type="ECO:0000259" key="7">
    <source>
        <dbReference type="PROSITE" id="PS50850"/>
    </source>
</evidence>
<dbReference type="PANTHER" id="PTHR43124:SF3">
    <property type="entry name" value="CHLORAMPHENICOL EFFLUX PUMP RV0191"/>
    <property type="match status" value="1"/>
</dbReference>
<feature type="transmembrane region" description="Helical" evidence="6">
    <location>
        <begin position="219"/>
        <end position="242"/>
    </location>
</feature>
<dbReference type="InterPro" id="IPR050189">
    <property type="entry name" value="MFS_Efflux_Transporters"/>
</dbReference>
<feature type="transmembrane region" description="Helical" evidence="6">
    <location>
        <begin position="159"/>
        <end position="182"/>
    </location>
</feature>
<dbReference type="Gene3D" id="1.20.1250.20">
    <property type="entry name" value="MFS general substrate transporter like domains"/>
    <property type="match status" value="2"/>
</dbReference>
<keyword evidence="5 6" id="KW-0472">Membrane</keyword>
<name>A0ABV6PCP0_9MICC</name>
<dbReference type="Proteomes" id="UP001589862">
    <property type="component" value="Unassembled WGS sequence"/>
</dbReference>
<gene>
    <name evidence="8" type="ORF">ACFFFR_10965</name>
</gene>
<evidence type="ECO:0000256" key="3">
    <source>
        <dbReference type="ARBA" id="ARBA00022692"/>
    </source>
</evidence>
<feature type="transmembrane region" description="Helical" evidence="6">
    <location>
        <begin position="12"/>
        <end position="29"/>
    </location>
</feature>
<evidence type="ECO:0000256" key="1">
    <source>
        <dbReference type="ARBA" id="ARBA00004651"/>
    </source>
</evidence>
<keyword evidence="9" id="KW-1185">Reference proteome</keyword>
<evidence type="ECO:0000256" key="2">
    <source>
        <dbReference type="ARBA" id="ARBA00022475"/>
    </source>
</evidence>
<dbReference type="InterPro" id="IPR036259">
    <property type="entry name" value="MFS_trans_sf"/>
</dbReference>
<comment type="caution">
    <text evidence="8">The sequence shown here is derived from an EMBL/GenBank/DDBJ whole genome shotgun (WGS) entry which is preliminary data.</text>
</comment>
<keyword evidence="2" id="KW-1003">Cell membrane</keyword>
<feature type="domain" description="Major facilitator superfamily (MFS) profile" evidence="7">
    <location>
        <begin position="13"/>
        <end position="406"/>
    </location>
</feature>
<evidence type="ECO:0000256" key="4">
    <source>
        <dbReference type="ARBA" id="ARBA00022989"/>
    </source>
</evidence>